<gene>
    <name evidence="2" type="ORF">T02_5738</name>
</gene>
<organism evidence="2 3">
    <name type="scientific">Trichinella nativa</name>
    <dbReference type="NCBI Taxonomy" id="6335"/>
    <lineage>
        <taxon>Eukaryota</taxon>
        <taxon>Metazoa</taxon>
        <taxon>Ecdysozoa</taxon>
        <taxon>Nematoda</taxon>
        <taxon>Enoplea</taxon>
        <taxon>Dorylaimia</taxon>
        <taxon>Trichinellida</taxon>
        <taxon>Trichinellidae</taxon>
        <taxon>Trichinella</taxon>
    </lineage>
</organism>
<comment type="caution">
    <text evidence="2">The sequence shown here is derived from an EMBL/GenBank/DDBJ whole genome shotgun (WGS) entry which is preliminary data.</text>
</comment>
<reference evidence="2 3" key="1">
    <citation type="submission" date="2015-05" db="EMBL/GenBank/DDBJ databases">
        <title>Evolution of Trichinella species and genotypes.</title>
        <authorList>
            <person name="Korhonen P.K."/>
            <person name="Edoardo P."/>
            <person name="Giuseppe L.R."/>
            <person name="Gasser R.B."/>
        </authorList>
    </citation>
    <scope>NUCLEOTIDE SEQUENCE [LARGE SCALE GENOMIC DNA]</scope>
    <source>
        <strain evidence="2">ISS10</strain>
    </source>
</reference>
<feature type="compositionally biased region" description="Polar residues" evidence="1">
    <location>
        <begin position="38"/>
        <end position="51"/>
    </location>
</feature>
<evidence type="ECO:0000313" key="3">
    <source>
        <dbReference type="Proteomes" id="UP000054721"/>
    </source>
</evidence>
<proteinExistence type="predicted"/>
<protein>
    <submittedName>
        <fullName evidence="2">Uncharacterized protein</fullName>
    </submittedName>
</protein>
<dbReference type="Proteomes" id="UP000054721">
    <property type="component" value="Unassembled WGS sequence"/>
</dbReference>
<dbReference type="EMBL" id="JYDW01000051">
    <property type="protein sequence ID" value="KRZ58838.1"/>
    <property type="molecule type" value="Genomic_DNA"/>
</dbReference>
<name>A0A0V1LH76_9BILA</name>
<evidence type="ECO:0000256" key="1">
    <source>
        <dbReference type="SAM" id="MobiDB-lite"/>
    </source>
</evidence>
<sequence>MNRQGAVRQRLGKWVMASGAGYIRGPWTSDDNWKQTLEKPSSSANDSPKDW</sequence>
<evidence type="ECO:0000313" key="2">
    <source>
        <dbReference type="EMBL" id="KRZ58838.1"/>
    </source>
</evidence>
<dbReference type="AlphaFoldDB" id="A0A0V1LH76"/>
<keyword evidence="3" id="KW-1185">Reference proteome</keyword>
<accession>A0A0V1LH76</accession>
<feature type="region of interest" description="Disordered" evidence="1">
    <location>
        <begin position="25"/>
        <end position="51"/>
    </location>
</feature>
<dbReference type="OrthoDB" id="10564973at2759"/>